<gene>
    <name evidence="1" type="ORF">EC957_002355</name>
</gene>
<accession>A0A9P6F4Y9</accession>
<dbReference type="EMBL" id="JAAAXW010000148">
    <property type="protein sequence ID" value="KAF9542062.1"/>
    <property type="molecule type" value="Genomic_DNA"/>
</dbReference>
<sequence>MQRMMGEVIRYFGLNWIPNWLVQNDLEVANSCRPQMVFLPHVPFRGTFCRTKTNSPSPRFVKEMYEKVGKAVAL</sequence>
<dbReference type="AlphaFoldDB" id="A0A9P6F4Y9"/>
<keyword evidence="2" id="KW-1185">Reference proteome</keyword>
<comment type="caution">
    <text evidence="1">The sequence shown here is derived from an EMBL/GenBank/DDBJ whole genome shotgun (WGS) entry which is preliminary data.</text>
</comment>
<dbReference type="Proteomes" id="UP000723463">
    <property type="component" value="Unassembled WGS sequence"/>
</dbReference>
<evidence type="ECO:0000313" key="2">
    <source>
        <dbReference type="Proteomes" id="UP000723463"/>
    </source>
</evidence>
<organism evidence="1 2">
    <name type="scientific">Mortierella hygrophila</name>
    <dbReference type="NCBI Taxonomy" id="979708"/>
    <lineage>
        <taxon>Eukaryota</taxon>
        <taxon>Fungi</taxon>
        <taxon>Fungi incertae sedis</taxon>
        <taxon>Mucoromycota</taxon>
        <taxon>Mortierellomycotina</taxon>
        <taxon>Mortierellomycetes</taxon>
        <taxon>Mortierellales</taxon>
        <taxon>Mortierellaceae</taxon>
        <taxon>Mortierella</taxon>
    </lineage>
</organism>
<protein>
    <submittedName>
        <fullName evidence="1">Uncharacterized protein</fullName>
    </submittedName>
</protein>
<name>A0A9P6F4Y9_9FUNG</name>
<proteinExistence type="predicted"/>
<reference evidence="1" key="1">
    <citation type="journal article" date="2020" name="Fungal Divers.">
        <title>Resolving the Mortierellaceae phylogeny through synthesis of multi-gene phylogenetics and phylogenomics.</title>
        <authorList>
            <person name="Vandepol N."/>
            <person name="Liber J."/>
            <person name="Desiro A."/>
            <person name="Na H."/>
            <person name="Kennedy M."/>
            <person name="Barry K."/>
            <person name="Grigoriev I.V."/>
            <person name="Miller A.N."/>
            <person name="O'Donnell K."/>
            <person name="Stajich J.E."/>
            <person name="Bonito G."/>
        </authorList>
    </citation>
    <scope>NUCLEOTIDE SEQUENCE</scope>
    <source>
        <strain evidence="1">NRRL 2591</strain>
    </source>
</reference>
<evidence type="ECO:0000313" key="1">
    <source>
        <dbReference type="EMBL" id="KAF9542062.1"/>
    </source>
</evidence>